<evidence type="ECO:0008006" key="4">
    <source>
        <dbReference type="Google" id="ProtNLM"/>
    </source>
</evidence>
<dbReference type="AlphaFoldDB" id="A0AA39NRI9"/>
<keyword evidence="3" id="KW-1185">Reference proteome</keyword>
<dbReference type="Proteomes" id="UP001175211">
    <property type="component" value="Unassembled WGS sequence"/>
</dbReference>
<evidence type="ECO:0000313" key="3">
    <source>
        <dbReference type="Proteomes" id="UP001175211"/>
    </source>
</evidence>
<proteinExistence type="predicted"/>
<evidence type="ECO:0000313" key="2">
    <source>
        <dbReference type="EMBL" id="KAK0470481.1"/>
    </source>
</evidence>
<reference evidence="2" key="1">
    <citation type="submission" date="2023-06" db="EMBL/GenBank/DDBJ databases">
        <authorList>
            <consortium name="Lawrence Berkeley National Laboratory"/>
            <person name="Ahrendt S."/>
            <person name="Sahu N."/>
            <person name="Indic B."/>
            <person name="Wong-Bajracharya J."/>
            <person name="Merenyi Z."/>
            <person name="Ke H.-M."/>
            <person name="Monk M."/>
            <person name="Kocsube S."/>
            <person name="Drula E."/>
            <person name="Lipzen A."/>
            <person name="Balint B."/>
            <person name="Henrissat B."/>
            <person name="Andreopoulos B."/>
            <person name="Martin F.M."/>
            <person name="Harder C.B."/>
            <person name="Rigling D."/>
            <person name="Ford K.L."/>
            <person name="Foster G.D."/>
            <person name="Pangilinan J."/>
            <person name="Papanicolaou A."/>
            <person name="Barry K."/>
            <person name="LaButti K."/>
            <person name="Viragh M."/>
            <person name="Koriabine M."/>
            <person name="Yan M."/>
            <person name="Riley R."/>
            <person name="Champramary S."/>
            <person name="Plett K.L."/>
            <person name="Tsai I.J."/>
            <person name="Slot J."/>
            <person name="Sipos G."/>
            <person name="Plett J."/>
            <person name="Nagy L.G."/>
            <person name="Grigoriev I.V."/>
        </authorList>
    </citation>
    <scope>NUCLEOTIDE SEQUENCE</scope>
    <source>
        <strain evidence="2">CCBAS 213</strain>
    </source>
</reference>
<feature type="chain" id="PRO_5041392483" description="Secreted protein" evidence="1">
    <location>
        <begin position="30"/>
        <end position="89"/>
    </location>
</feature>
<keyword evidence="1" id="KW-0732">Signal</keyword>
<dbReference type="GeneID" id="85349750"/>
<dbReference type="RefSeq" id="XP_060340274.1">
    <property type="nucleotide sequence ID" value="XM_060466202.1"/>
</dbReference>
<protein>
    <recommendedName>
        <fullName evidence="4">Secreted protein</fullName>
    </recommendedName>
</protein>
<sequence length="89" mass="10002">MCFPWGLHECTRPKTLLRLWFLLFGRSSCFKTRTYGKARASLALLNFSPTVSSHSNHLWDDGVSSPSVPSMLVSLVGSNHAKRLYTRSS</sequence>
<organism evidence="2 3">
    <name type="scientific">Armillaria tabescens</name>
    <name type="common">Ringless honey mushroom</name>
    <name type="synonym">Agaricus tabescens</name>
    <dbReference type="NCBI Taxonomy" id="1929756"/>
    <lineage>
        <taxon>Eukaryota</taxon>
        <taxon>Fungi</taxon>
        <taxon>Dikarya</taxon>
        <taxon>Basidiomycota</taxon>
        <taxon>Agaricomycotina</taxon>
        <taxon>Agaricomycetes</taxon>
        <taxon>Agaricomycetidae</taxon>
        <taxon>Agaricales</taxon>
        <taxon>Marasmiineae</taxon>
        <taxon>Physalacriaceae</taxon>
        <taxon>Desarmillaria</taxon>
    </lineage>
</organism>
<comment type="caution">
    <text evidence="2">The sequence shown here is derived from an EMBL/GenBank/DDBJ whole genome shotgun (WGS) entry which is preliminary data.</text>
</comment>
<accession>A0AA39NRI9</accession>
<gene>
    <name evidence="2" type="ORF">EV420DRAFT_117433</name>
</gene>
<dbReference type="EMBL" id="JAUEPS010000001">
    <property type="protein sequence ID" value="KAK0470481.1"/>
    <property type="molecule type" value="Genomic_DNA"/>
</dbReference>
<evidence type="ECO:0000256" key="1">
    <source>
        <dbReference type="SAM" id="SignalP"/>
    </source>
</evidence>
<feature type="signal peptide" evidence="1">
    <location>
        <begin position="1"/>
        <end position="29"/>
    </location>
</feature>
<name>A0AA39NRI9_ARMTA</name>